<keyword evidence="1 2" id="KW-0193">Cuticle</keyword>
<evidence type="ECO:0000313" key="5">
    <source>
        <dbReference type="RefSeq" id="XP_047739691.1"/>
    </source>
</evidence>
<dbReference type="GO" id="GO:0062129">
    <property type="term" value="C:chitin-based extracellular matrix"/>
    <property type="evidence" value="ECO:0007669"/>
    <property type="project" value="TreeGrafter"/>
</dbReference>
<keyword evidence="4" id="KW-1185">Reference proteome</keyword>
<dbReference type="GO" id="GO:0008010">
    <property type="term" value="F:structural constituent of chitin-based larval cuticle"/>
    <property type="evidence" value="ECO:0007669"/>
    <property type="project" value="TreeGrafter"/>
</dbReference>
<dbReference type="GeneID" id="108673561"/>
<dbReference type="PRINTS" id="PR00947">
    <property type="entry name" value="CUTICLE"/>
</dbReference>
<protein>
    <submittedName>
        <fullName evidence="5">Cuticle protein AMP1B</fullName>
    </submittedName>
</protein>
<dbReference type="InterPro" id="IPR000618">
    <property type="entry name" value="Insect_cuticle"/>
</dbReference>
<proteinExistence type="predicted"/>
<evidence type="ECO:0000313" key="4">
    <source>
        <dbReference type="Proteomes" id="UP000694843"/>
    </source>
</evidence>
<dbReference type="AlphaFoldDB" id="A0A979FRD4"/>
<gene>
    <name evidence="5" type="primary">LOC108673561</name>
</gene>
<evidence type="ECO:0000256" key="2">
    <source>
        <dbReference type="PROSITE-ProRule" id="PRU00497"/>
    </source>
</evidence>
<dbReference type="OMA" id="AHPEQDN"/>
<evidence type="ECO:0000256" key="1">
    <source>
        <dbReference type="ARBA" id="ARBA00022460"/>
    </source>
</evidence>
<name>A0A979FRD4_HYAAZ</name>
<organism evidence="4 5">
    <name type="scientific">Hyalella azteca</name>
    <name type="common">Amphipod</name>
    <dbReference type="NCBI Taxonomy" id="294128"/>
    <lineage>
        <taxon>Eukaryota</taxon>
        <taxon>Metazoa</taxon>
        <taxon>Ecdysozoa</taxon>
        <taxon>Arthropoda</taxon>
        <taxon>Crustacea</taxon>
        <taxon>Multicrustacea</taxon>
        <taxon>Malacostraca</taxon>
        <taxon>Eumalacostraca</taxon>
        <taxon>Peracarida</taxon>
        <taxon>Amphipoda</taxon>
        <taxon>Senticaudata</taxon>
        <taxon>Talitrida</taxon>
        <taxon>Talitroidea</taxon>
        <taxon>Hyalellidae</taxon>
        <taxon>Hyalella</taxon>
    </lineage>
</organism>
<feature type="signal peptide" evidence="3">
    <location>
        <begin position="1"/>
        <end position="15"/>
    </location>
</feature>
<dbReference type="PANTHER" id="PTHR10380">
    <property type="entry name" value="CUTICLE PROTEIN"/>
    <property type="match status" value="1"/>
</dbReference>
<reference evidence="5" key="1">
    <citation type="submission" date="2025-08" db="UniProtKB">
        <authorList>
            <consortium name="RefSeq"/>
        </authorList>
    </citation>
    <scope>IDENTIFICATION</scope>
    <source>
        <tissue evidence="5">Whole organism</tissue>
    </source>
</reference>
<dbReference type="RefSeq" id="XP_047739691.1">
    <property type="nucleotide sequence ID" value="XM_047883735.1"/>
</dbReference>
<dbReference type="InterPro" id="IPR050468">
    <property type="entry name" value="Cuticle_Struct_Prot"/>
</dbReference>
<dbReference type="PROSITE" id="PS51155">
    <property type="entry name" value="CHIT_BIND_RR_2"/>
    <property type="match status" value="1"/>
</dbReference>
<dbReference type="KEGG" id="hazt:108673561"/>
<sequence>MLAAILFAFCGLAVAAPQGERIENVPILADTRNGPDGDGNFDFKYETGDGIFHEARGRNDGDGIVRVQGRYSFTSPEGEVVEISYTADERGFLASGDALPTPPPAPPHALAQIRAAEAAFAKQKQPAFAYGLPAIRPSFANRLPAGVSRAAPVARSSERRPG</sequence>
<evidence type="ECO:0000256" key="3">
    <source>
        <dbReference type="SAM" id="SignalP"/>
    </source>
</evidence>
<feature type="chain" id="PRO_5037930781" evidence="3">
    <location>
        <begin position="16"/>
        <end position="162"/>
    </location>
</feature>
<keyword evidence="3" id="KW-0732">Signal</keyword>
<dbReference type="PANTHER" id="PTHR10380:SF173">
    <property type="entry name" value="CUTICULAR PROTEIN 47EF, ISOFORM C-RELATED"/>
    <property type="match status" value="1"/>
</dbReference>
<dbReference type="PROSITE" id="PS00233">
    <property type="entry name" value="CHIT_BIND_RR_1"/>
    <property type="match status" value="1"/>
</dbReference>
<dbReference type="OrthoDB" id="6355682at2759"/>
<accession>A0A979FRD4</accession>
<dbReference type="Pfam" id="PF00379">
    <property type="entry name" value="Chitin_bind_4"/>
    <property type="match status" value="1"/>
</dbReference>
<dbReference type="InterPro" id="IPR031311">
    <property type="entry name" value="CHIT_BIND_RR_consensus"/>
</dbReference>
<dbReference type="Proteomes" id="UP000694843">
    <property type="component" value="Unplaced"/>
</dbReference>